<organism evidence="1 2">
    <name type="scientific">Daphnia pulex</name>
    <name type="common">Water flea</name>
    <dbReference type="NCBI Taxonomy" id="6669"/>
    <lineage>
        <taxon>Eukaryota</taxon>
        <taxon>Metazoa</taxon>
        <taxon>Ecdysozoa</taxon>
        <taxon>Arthropoda</taxon>
        <taxon>Crustacea</taxon>
        <taxon>Branchiopoda</taxon>
        <taxon>Diplostraca</taxon>
        <taxon>Cladocera</taxon>
        <taxon>Anomopoda</taxon>
        <taxon>Daphniidae</taxon>
        <taxon>Daphnia</taxon>
    </lineage>
</organism>
<reference evidence="1 2" key="1">
    <citation type="journal article" date="2011" name="Science">
        <title>The ecoresponsive genome of Daphnia pulex.</title>
        <authorList>
            <person name="Colbourne J.K."/>
            <person name="Pfrender M.E."/>
            <person name="Gilbert D."/>
            <person name="Thomas W.K."/>
            <person name="Tucker A."/>
            <person name="Oakley T.H."/>
            <person name="Tokishita S."/>
            <person name="Aerts A."/>
            <person name="Arnold G.J."/>
            <person name="Basu M.K."/>
            <person name="Bauer D.J."/>
            <person name="Caceres C.E."/>
            <person name="Carmel L."/>
            <person name="Casola C."/>
            <person name="Choi J.H."/>
            <person name="Detter J.C."/>
            <person name="Dong Q."/>
            <person name="Dusheyko S."/>
            <person name="Eads B.D."/>
            <person name="Frohlich T."/>
            <person name="Geiler-Samerotte K.A."/>
            <person name="Gerlach D."/>
            <person name="Hatcher P."/>
            <person name="Jogdeo S."/>
            <person name="Krijgsveld J."/>
            <person name="Kriventseva E.V."/>
            <person name="Kultz D."/>
            <person name="Laforsch C."/>
            <person name="Lindquist E."/>
            <person name="Lopez J."/>
            <person name="Manak J.R."/>
            <person name="Muller J."/>
            <person name="Pangilinan J."/>
            <person name="Patwardhan R.P."/>
            <person name="Pitluck S."/>
            <person name="Pritham E.J."/>
            <person name="Rechtsteiner A."/>
            <person name="Rho M."/>
            <person name="Rogozin I.B."/>
            <person name="Sakarya O."/>
            <person name="Salamov A."/>
            <person name="Schaack S."/>
            <person name="Shapiro H."/>
            <person name="Shiga Y."/>
            <person name="Skalitzky C."/>
            <person name="Smith Z."/>
            <person name="Souvorov A."/>
            <person name="Sung W."/>
            <person name="Tang Z."/>
            <person name="Tsuchiya D."/>
            <person name="Tu H."/>
            <person name="Vos H."/>
            <person name="Wang M."/>
            <person name="Wolf Y.I."/>
            <person name="Yamagata H."/>
            <person name="Yamada T."/>
            <person name="Ye Y."/>
            <person name="Shaw J.R."/>
            <person name="Andrews J."/>
            <person name="Crease T.J."/>
            <person name="Tang H."/>
            <person name="Lucas S.M."/>
            <person name="Robertson H.M."/>
            <person name="Bork P."/>
            <person name="Koonin E.V."/>
            <person name="Zdobnov E.M."/>
            <person name="Grigoriev I.V."/>
            <person name="Lynch M."/>
            <person name="Boore J.L."/>
        </authorList>
    </citation>
    <scope>NUCLEOTIDE SEQUENCE [LARGE SCALE GENOMIC DNA]</scope>
</reference>
<proteinExistence type="predicted"/>
<evidence type="ECO:0000313" key="1">
    <source>
        <dbReference type="EMBL" id="EFX78383.1"/>
    </source>
</evidence>
<dbReference type="HOGENOM" id="CLU_2888010_0_0_1"/>
<sequence>MRVICILLTVKVEIRQRKKSQFDNAGNPKSSLADVRRTDFVALCVTPCISNKFSKGMALPNVL</sequence>
<gene>
    <name evidence="1" type="ORF">DAPPUDRAFT_246347</name>
</gene>
<dbReference type="KEGG" id="dpx:DAPPUDRAFT_246347"/>
<keyword evidence="2" id="KW-1185">Reference proteome</keyword>
<dbReference type="Proteomes" id="UP000000305">
    <property type="component" value="Unassembled WGS sequence"/>
</dbReference>
<dbReference type="AlphaFoldDB" id="E9GQ91"/>
<dbReference type="EMBL" id="GL732558">
    <property type="protein sequence ID" value="EFX78383.1"/>
    <property type="molecule type" value="Genomic_DNA"/>
</dbReference>
<accession>E9GQ91</accession>
<evidence type="ECO:0000313" key="2">
    <source>
        <dbReference type="Proteomes" id="UP000000305"/>
    </source>
</evidence>
<protein>
    <submittedName>
        <fullName evidence="1">Uncharacterized protein</fullName>
    </submittedName>
</protein>
<dbReference type="InParanoid" id="E9GQ91"/>
<name>E9GQ91_DAPPU</name>